<evidence type="ECO:0000313" key="6">
    <source>
        <dbReference type="EMBL" id="KAA0589086.1"/>
    </source>
</evidence>
<dbReference type="InterPro" id="IPR000847">
    <property type="entry name" value="LysR_HTH_N"/>
</dbReference>
<dbReference type="RefSeq" id="WP_149235120.1">
    <property type="nucleotide sequence ID" value="NZ_JALJXJ010000012.1"/>
</dbReference>
<reference evidence="6 7" key="1">
    <citation type="submission" date="2019-08" db="EMBL/GenBank/DDBJ databases">
        <authorList>
            <person name="Grouzdev D."/>
            <person name="Tikhonova E."/>
            <person name="Kravchenko I."/>
        </authorList>
    </citation>
    <scope>NUCLEOTIDE SEQUENCE [LARGE SCALE GENOMIC DNA]</scope>
    <source>
        <strain evidence="6 7">59b</strain>
    </source>
</reference>
<dbReference type="PANTHER" id="PTHR30537:SF72">
    <property type="entry name" value="LYSR FAMILY TRANSCRIPTIONAL REGULATOR"/>
    <property type="match status" value="1"/>
</dbReference>
<evidence type="ECO:0000256" key="2">
    <source>
        <dbReference type="ARBA" id="ARBA00023015"/>
    </source>
</evidence>
<keyword evidence="2" id="KW-0805">Transcription regulation</keyword>
<dbReference type="InterPro" id="IPR058163">
    <property type="entry name" value="LysR-type_TF_proteobact-type"/>
</dbReference>
<proteinExistence type="inferred from homology"/>
<dbReference type="SUPFAM" id="SSF53850">
    <property type="entry name" value="Periplasmic binding protein-like II"/>
    <property type="match status" value="1"/>
</dbReference>
<dbReference type="FunFam" id="1.10.10.10:FF:000001">
    <property type="entry name" value="LysR family transcriptional regulator"/>
    <property type="match status" value="1"/>
</dbReference>
<dbReference type="SUPFAM" id="SSF46785">
    <property type="entry name" value="Winged helix' DNA-binding domain"/>
    <property type="match status" value="1"/>
</dbReference>
<dbReference type="InterPro" id="IPR005119">
    <property type="entry name" value="LysR_subst-bd"/>
</dbReference>
<keyword evidence="7" id="KW-1185">Reference proteome</keyword>
<dbReference type="InterPro" id="IPR036388">
    <property type="entry name" value="WH-like_DNA-bd_sf"/>
</dbReference>
<dbReference type="Pfam" id="PF00126">
    <property type="entry name" value="HTH_1"/>
    <property type="match status" value="1"/>
</dbReference>
<sequence>MDKLHAMRVFIRVVEANSFSKAAETLGLPRASVTTTVQNLEAALGVRLLQRTTRKLSLTLDGAAYLEGASRILSEIDEIESTFTSARKTPRGRLRVDMPGSIGRLVIIPSIHEFHDKYPDIDLMLGLGDRAVDLIQEGVDCVVRVGELADSSLLARRIGAMQPITCASPAYLAEHGVPRTIEDLERHIAVNYFSNRTGRNMELCFQRDGAVEEISMKGVISVNDADAYVTCGLEGQGILQPARFMVLPHLRSGALREVLTDWRPPRIPISAVYPHNRHLSPKVRVFVDWLAELFERCPLLQGEELPDDLCEKHEAEKLKAEKLKAAKTKAPVEREEMRECVM</sequence>
<keyword evidence="4" id="KW-0804">Transcription</keyword>
<evidence type="ECO:0000259" key="5">
    <source>
        <dbReference type="PROSITE" id="PS50931"/>
    </source>
</evidence>
<organism evidence="6 7">
    <name type="scientific">Azospirillum lipoferum</name>
    <dbReference type="NCBI Taxonomy" id="193"/>
    <lineage>
        <taxon>Bacteria</taxon>
        <taxon>Pseudomonadati</taxon>
        <taxon>Pseudomonadota</taxon>
        <taxon>Alphaproteobacteria</taxon>
        <taxon>Rhodospirillales</taxon>
        <taxon>Azospirillaceae</taxon>
        <taxon>Azospirillum</taxon>
    </lineage>
</organism>
<dbReference type="FunFam" id="3.40.190.290:FF:000001">
    <property type="entry name" value="Transcriptional regulator, LysR family"/>
    <property type="match status" value="1"/>
</dbReference>
<evidence type="ECO:0000313" key="7">
    <source>
        <dbReference type="Proteomes" id="UP000324927"/>
    </source>
</evidence>
<evidence type="ECO:0000256" key="1">
    <source>
        <dbReference type="ARBA" id="ARBA00009437"/>
    </source>
</evidence>
<keyword evidence="3" id="KW-0238">DNA-binding</keyword>
<dbReference type="Pfam" id="PF03466">
    <property type="entry name" value="LysR_substrate"/>
    <property type="match status" value="1"/>
</dbReference>
<comment type="similarity">
    <text evidence="1">Belongs to the LysR transcriptional regulatory family.</text>
</comment>
<accession>A0A5A9G432</accession>
<dbReference type="EMBL" id="VTTN01000024">
    <property type="protein sequence ID" value="KAA0589086.1"/>
    <property type="molecule type" value="Genomic_DNA"/>
</dbReference>
<dbReference type="AlphaFoldDB" id="A0A5A9G432"/>
<dbReference type="CDD" id="cd08472">
    <property type="entry name" value="PBP2_CrgA_like_3"/>
    <property type="match status" value="1"/>
</dbReference>
<protein>
    <submittedName>
        <fullName evidence="6">LysR family transcriptional regulator</fullName>
    </submittedName>
</protein>
<dbReference type="Gene3D" id="1.10.10.10">
    <property type="entry name" value="Winged helix-like DNA-binding domain superfamily/Winged helix DNA-binding domain"/>
    <property type="match status" value="1"/>
</dbReference>
<evidence type="ECO:0000256" key="4">
    <source>
        <dbReference type="ARBA" id="ARBA00023163"/>
    </source>
</evidence>
<evidence type="ECO:0000256" key="3">
    <source>
        <dbReference type="ARBA" id="ARBA00023125"/>
    </source>
</evidence>
<dbReference type="Proteomes" id="UP000324927">
    <property type="component" value="Unassembled WGS sequence"/>
</dbReference>
<gene>
    <name evidence="6" type="ORF">FZ942_32145</name>
</gene>
<dbReference type="Gene3D" id="3.40.190.290">
    <property type="match status" value="1"/>
</dbReference>
<dbReference type="PROSITE" id="PS50931">
    <property type="entry name" value="HTH_LYSR"/>
    <property type="match status" value="1"/>
</dbReference>
<dbReference type="GO" id="GO:0043565">
    <property type="term" value="F:sequence-specific DNA binding"/>
    <property type="evidence" value="ECO:0007669"/>
    <property type="project" value="TreeGrafter"/>
</dbReference>
<comment type="caution">
    <text evidence="6">The sequence shown here is derived from an EMBL/GenBank/DDBJ whole genome shotgun (WGS) entry which is preliminary data.</text>
</comment>
<dbReference type="GO" id="GO:0003700">
    <property type="term" value="F:DNA-binding transcription factor activity"/>
    <property type="evidence" value="ECO:0007669"/>
    <property type="project" value="InterPro"/>
</dbReference>
<feature type="domain" description="HTH lysR-type" evidence="5">
    <location>
        <begin position="1"/>
        <end position="59"/>
    </location>
</feature>
<name>A0A5A9G432_AZOLI</name>
<dbReference type="OrthoDB" id="9812435at2"/>
<dbReference type="InterPro" id="IPR036390">
    <property type="entry name" value="WH_DNA-bd_sf"/>
</dbReference>
<dbReference type="GO" id="GO:0006351">
    <property type="term" value="P:DNA-templated transcription"/>
    <property type="evidence" value="ECO:0007669"/>
    <property type="project" value="TreeGrafter"/>
</dbReference>
<dbReference type="PANTHER" id="PTHR30537">
    <property type="entry name" value="HTH-TYPE TRANSCRIPTIONAL REGULATOR"/>
    <property type="match status" value="1"/>
</dbReference>